<sequence>MSYNYKYVNNGFTLIELLIVVAIIGILAAVAIPAYQKYTAKSIFVGGYATLNNLTRAALANLSENGSCFTPGTNGDVALPNDKILSRYKIVRSRGDGGDYSSGCILVGFFRSAADGGFAKFDGKVVRIHALYAPGSSHASLQCITDVDSSVFNYSSDCMYASWAGTYLV</sequence>
<dbReference type="GO" id="GO:0043107">
    <property type="term" value="P:type IV pilus-dependent motility"/>
    <property type="evidence" value="ECO:0007669"/>
    <property type="project" value="TreeGrafter"/>
</dbReference>
<dbReference type="Proteomes" id="UP000198651">
    <property type="component" value="Chromosome I"/>
</dbReference>
<evidence type="ECO:0000256" key="1">
    <source>
        <dbReference type="ARBA" id="ARBA00005233"/>
    </source>
</evidence>
<dbReference type="RefSeq" id="WP_278183673.1">
    <property type="nucleotide sequence ID" value="NZ_FLSL01000090.1"/>
</dbReference>
<dbReference type="SUPFAM" id="SSF54523">
    <property type="entry name" value="Pili subunits"/>
    <property type="match status" value="1"/>
</dbReference>
<name>A0A0S4M6U6_9BURK</name>
<keyword evidence="2" id="KW-0488">Methylation</keyword>
<dbReference type="PANTHER" id="PTHR30093:SF34">
    <property type="entry name" value="PREPILIN PEPTIDASE-DEPENDENT PROTEIN D"/>
    <property type="match status" value="1"/>
</dbReference>
<dbReference type="EMBL" id="LN906597">
    <property type="protein sequence ID" value="CUT17990.1"/>
    <property type="molecule type" value="Genomic_DNA"/>
</dbReference>
<dbReference type="Gene3D" id="3.30.700.10">
    <property type="entry name" value="Glycoprotein, Type 4 Pilin"/>
    <property type="match status" value="1"/>
</dbReference>
<comment type="similarity">
    <text evidence="1">Belongs to the N-Me-Phe pilin family.</text>
</comment>
<proteinExistence type="inferred from homology"/>
<keyword evidence="3" id="KW-0472">Membrane</keyword>
<dbReference type="AlphaFoldDB" id="A0A0S4M6U6"/>
<organism evidence="4 5">
    <name type="scientific">Candidatus Ichthyocystis hellenicum</name>
    <dbReference type="NCBI Taxonomy" id="1561003"/>
    <lineage>
        <taxon>Bacteria</taxon>
        <taxon>Pseudomonadati</taxon>
        <taxon>Pseudomonadota</taxon>
        <taxon>Betaproteobacteria</taxon>
        <taxon>Burkholderiales</taxon>
        <taxon>Candidatus Ichthyocystis</taxon>
    </lineage>
</organism>
<dbReference type="InterPro" id="IPR045584">
    <property type="entry name" value="Pilin-like"/>
</dbReference>
<dbReference type="Pfam" id="PF07963">
    <property type="entry name" value="N_methyl"/>
    <property type="match status" value="1"/>
</dbReference>
<dbReference type="InterPro" id="IPR012902">
    <property type="entry name" value="N_methyl_site"/>
</dbReference>
<evidence type="ECO:0000256" key="3">
    <source>
        <dbReference type="SAM" id="Phobius"/>
    </source>
</evidence>
<feature type="transmembrane region" description="Helical" evidence="3">
    <location>
        <begin position="12"/>
        <end position="35"/>
    </location>
</feature>
<keyword evidence="3" id="KW-1133">Transmembrane helix</keyword>
<dbReference type="STRING" id="1561003.Ark11_1180"/>
<accession>A0A0S4M6U6</accession>
<reference evidence="5" key="1">
    <citation type="submission" date="2015-11" db="EMBL/GenBank/DDBJ databases">
        <authorList>
            <person name="Seth-Smith H.M.B."/>
        </authorList>
    </citation>
    <scope>NUCLEOTIDE SEQUENCE [LARGE SCALE GENOMIC DNA]</scope>
    <source>
        <strain evidence="5">2013Ark11</strain>
    </source>
</reference>
<dbReference type="GO" id="GO:0044096">
    <property type="term" value="C:type IV pilus"/>
    <property type="evidence" value="ECO:0007669"/>
    <property type="project" value="TreeGrafter"/>
</dbReference>
<gene>
    <name evidence="4" type="ORF">Ark11_1180</name>
</gene>
<keyword evidence="5" id="KW-1185">Reference proteome</keyword>
<evidence type="ECO:0000313" key="4">
    <source>
        <dbReference type="EMBL" id="CUT17990.1"/>
    </source>
</evidence>
<protein>
    <submittedName>
        <fullName evidence="4">Putative type 4 fimbrial pilin</fullName>
    </submittedName>
</protein>
<dbReference type="NCBIfam" id="TIGR02532">
    <property type="entry name" value="IV_pilin_GFxxxE"/>
    <property type="match status" value="1"/>
</dbReference>
<evidence type="ECO:0000256" key="2">
    <source>
        <dbReference type="ARBA" id="ARBA00022481"/>
    </source>
</evidence>
<keyword evidence="3" id="KW-0812">Transmembrane</keyword>
<dbReference type="PANTHER" id="PTHR30093">
    <property type="entry name" value="GENERAL SECRETION PATHWAY PROTEIN G"/>
    <property type="match status" value="1"/>
</dbReference>
<evidence type="ECO:0000313" key="5">
    <source>
        <dbReference type="Proteomes" id="UP000198651"/>
    </source>
</evidence>